<evidence type="ECO:0000256" key="28">
    <source>
        <dbReference type="PROSITE-ProRule" id="PRU00479"/>
    </source>
</evidence>
<feature type="repeat" description="Hemopexin" evidence="29">
    <location>
        <begin position="537"/>
        <end position="581"/>
    </location>
</feature>
<keyword evidence="8" id="KW-0645">Protease</keyword>
<keyword evidence="6" id="KW-0964">Secreted</keyword>
<evidence type="ECO:0000256" key="15">
    <source>
        <dbReference type="ARBA" id="ARBA00023049"/>
    </source>
</evidence>
<feature type="binding site" evidence="27">
    <location>
        <position position="178"/>
    </location>
    <ligand>
        <name>Zn(2+)</name>
        <dbReference type="ChEBI" id="CHEBI:29105"/>
        <label>1</label>
    </ligand>
</feature>
<dbReference type="InterPro" id="IPR024079">
    <property type="entry name" value="MetalloPept_cat_dom_sf"/>
</dbReference>
<dbReference type="Pfam" id="PF00045">
    <property type="entry name" value="Hemopexin"/>
    <property type="match status" value="2"/>
</dbReference>
<comment type="subunit">
    <text evidence="24">Exists as monomer or homodimer; disulfide-linked. Also exists as heterodimer with LCN2. Macrophages and transformed cell lines produce only the monomeric form. Interacts with ECM1.</text>
</comment>
<dbReference type="InterPro" id="IPR000585">
    <property type="entry name" value="Hemopexin-like_dom"/>
</dbReference>
<evidence type="ECO:0000256" key="4">
    <source>
        <dbReference type="ARBA" id="ARBA00012395"/>
    </source>
</evidence>
<dbReference type="GO" id="GO:0006508">
    <property type="term" value="P:proteolysis"/>
    <property type="evidence" value="ECO:0007669"/>
    <property type="project" value="UniProtKB-KW"/>
</dbReference>
<evidence type="ECO:0000256" key="18">
    <source>
        <dbReference type="ARBA" id="ARBA00023157"/>
    </source>
</evidence>
<dbReference type="Gene3D" id="3.40.390.10">
    <property type="entry name" value="Collagenase (Catalytic Domain)"/>
    <property type="match status" value="1"/>
</dbReference>
<feature type="binding site" evidence="27">
    <location>
        <position position="207"/>
    </location>
    <ligand>
        <name>Ca(2+)</name>
        <dbReference type="ChEBI" id="CHEBI:29108"/>
        <label>1</label>
    </ligand>
</feature>
<feature type="domain" description="Fibronectin type-II" evidence="32">
    <location>
        <begin position="284"/>
        <end position="332"/>
    </location>
</feature>
<dbReference type="GO" id="GO:0030198">
    <property type="term" value="P:extracellular matrix organization"/>
    <property type="evidence" value="ECO:0007669"/>
    <property type="project" value="TreeGrafter"/>
</dbReference>
<feature type="binding site" description="in inhibited form" evidence="27">
    <location>
        <position position="100"/>
    </location>
    <ligand>
        <name>Zn(2+)</name>
        <dbReference type="ChEBI" id="CHEBI:29105"/>
        <label>2</label>
        <note>catalytic</note>
    </ligand>
</feature>
<dbReference type="Pfam" id="PF00040">
    <property type="entry name" value="fn2"/>
    <property type="match status" value="2"/>
</dbReference>
<protein>
    <recommendedName>
        <fullName evidence="5">Matrix metalloproteinase-9</fullName>
        <ecNumber evidence="4">3.4.24.35</ecNumber>
    </recommendedName>
    <alternativeName>
        <fullName evidence="20">92 kDa gelatinase</fullName>
    </alternativeName>
    <alternativeName>
        <fullName evidence="21">92 kDa type IV collagenase</fullName>
    </alternativeName>
    <alternativeName>
        <fullName evidence="22">Gelatinase B</fullName>
    </alternativeName>
</protein>
<feature type="disulfide bond" evidence="28">
    <location>
        <begin position="231"/>
        <end position="257"/>
    </location>
</feature>
<feature type="binding site" evidence="27">
    <location>
        <position position="543"/>
    </location>
    <ligand>
        <name>Ca(2+)</name>
        <dbReference type="ChEBI" id="CHEBI:29108"/>
        <label>5</label>
    </ligand>
</feature>
<comment type="function">
    <text evidence="23">Matrix metalloproteinase that plays an essential role in local proteolysis of the extracellular matrix and in leukocyte migration. Could play a role in bone osteoclastic resorption. Cleaves KiSS1 at a Gly-|-Leu bond. Cleaves NINJ1 to generate the Secreted ninjurin-1 form. Cleaves type IV and type V collagen into large C-terminal three quarter fragments and shorter N-terminal one quarter fragments. Degrades fibronectin but not laminin or Pz-peptide.</text>
</comment>
<dbReference type="GO" id="GO:0031012">
    <property type="term" value="C:extracellular matrix"/>
    <property type="evidence" value="ECO:0007669"/>
    <property type="project" value="InterPro"/>
</dbReference>
<evidence type="ECO:0000256" key="20">
    <source>
        <dbReference type="ARBA" id="ARBA00030375"/>
    </source>
</evidence>
<keyword evidence="10 31" id="KW-0732">Signal</keyword>
<evidence type="ECO:0000256" key="9">
    <source>
        <dbReference type="ARBA" id="ARBA00022723"/>
    </source>
</evidence>
<dbReference type="FunFam" id="2.10.10.10:FF:000001">
    <property type="entry name" value="Fibronectin 1a isoform 1"/>
    <property type="match status" value="3"/>
</dbReference>
<keyword evidence="9 26" id="KW-0479">Metal-binding</keyword>
<evidence type="ECO:0000256" key="10">
    <source>
        <dbReference type="ARBA" id="ARBA00022729"/>
    </source>
</evidence>
<feature type="binding site" evidence="27">
    <location>
        <position position="176"/>
    </location>
    <ligand>
        <name>Zn(2+)</name>
        <dbReference type="ChEBI" id="CHEBI:29105"/>
        <label>1</label>
    </ligand>
</feature>
<feature type="binding site" evidence="27">
    <location>
        <position position="209"/>
    </location>
    <ligand>
        <name>Ca(2+)</name>
        <dbReference type="ChEBI" id="CHEBI:29108"/>
        <label>3</label>
    </ligand>
</feature>
<dbReference type="PIRSF" id="PIRSF001191">
    <property type="entry name" value="Peptidase_M10A_matrix"/>
    <property type="match status" value="1"/>
</dbReference>
<feature type="domain" description="Fibronectin type-II" evidence="32">
    <location>
        <begin position="226"/>
        <end position="274"/>
    </location>
</feature>
<feature type="binding site" evidence="27">
    <location>
        <position position="499"/>
    </location>
    <ligand>
        <name>Ca(2+)</name>
        <dbReference type="ChEBI" id="CHEBI:29108"/>
        <label>5</label>
    </ligand>
</feature>
<feature type="compositionally biased region" description="Low complexity" evidence="30">
    <location>
        <begin position="457"/>
        <end position="483"/>
    </location>
</feature>
<feature type="binding site" evidence="27">
    <location>
        <position position="204"/>
    </location>
    <ligand>
        <name>Zn(2+)</name>
        <dbReference type="ChEBI" id="CHEBI:29105"/>
        <label>1</label>
    </ligand>
</feature>
<evidence type="ECO:0000256" key="30">
    <source>
        <dbReference type="SAM" id="MobiDB-lite"/>
    </source>
</evidence>
<keyword evidence="14 27" id="KW-0106">Calcium</keyword>
<evidence type="ECO:0000256" key="13">
    <source>
        <dbReference type="ARBA" id="ARBA00022833"/>
    </source>
</evidence>
<feature type="binding site" evidence="27">
    <location>
        <position position="191"/>
    </location>
    <ligand>
        <name>Zn(2+)</name>
        <dbReference type="ChEBI" id="CHEBI:29105"/>
        <label>1</label>
    </ligand>
</feature>
<dbReference type="EC" id="3.4.24.35" evidence="4"/>
<keyword evidence="12" id="KW-0378">Hydrolase</keyword>
<feature type="domain" description="Fibronectin type-II" evidence="32">
    <location>
        <begin position="342"/>
        <end position="390"/>
    </location>
</feature>
<feature type="disulfide bond" evidence="28">
    <location>
        <begin position="245"/>
        <end position="272"/>
    </location>
</feature>
<dbReference type="InterPro" id="IPR021190">
    <property type="entry name" value="Pept_M10A"/>
</dbReference>
<comment type="similarity">
    <text evidence="3">Belongs to the peptidase M10A family.</text>
</comment>
<evidence type="ECO:0000256" key="25">
    <source>
        <dbReference type="PIRSR" id="PIRSR001191-1"/>
    </source>
</evidence>
<dbReference type="GO" id="GO:0005615">
    <property type="term" value="C:extracellular space"/>
    <property type="evidence" value="ECO:0007669"/>
    <property type="project" value="TreeGrafter"/>
</dbReference>
<evidence type="ECO:0000256" key="23">
    <source>
        <dbReference type="ARBA" id="ARBA00045780"/>
    </source>
</evidence>
<dbReference type="CDD" id="cd04278">
    <property type="entry name" value="ZnMc_MMP"/>
    <property type="match status" value="1"/>
</dbReference>
<dbReference type="PANTHER" id="PTHR10201">
    <property type="entry name" value="MATRIX METALLOPROTEINASE"/>
    <property type="match status" value="1"/>
</dbReference>
<dbReference type="AlphaFoldDB" id="A0A2Z6E9J6"/>
<proteinExistence type="evidence at transcript level"/>
<feature type="binding site" evidence="27">
    <location>
        <position position="132"/>
    </location>
    <ligand>
        <name>Ca(2+)</name>
        <dbReference type="ChEBI" id="CHEBI:29108"/>
        <label>1</label>
    </ligand>
</feature>
<dbReference type="SUPFAM" id="SSF55486">
    <property type="entry name" value="Metalloproteases ('zincins'), catalytic domain"/>
    <property type="match status" value="1"/>
</dbReference>
<dbReference type="InterPro" id="IPR021158">
    <property type="entry name" value="Pept_M10A_Zn_BS"/>
</dbReference>
<evidence type="ECO:0000256" key="11">
    <source>
        <dbReference type="ARBA" id="ARBA00022737"/>
    </source>
</evidence>
<dbReference type="FunFam" id="2.110.10.10:FF:000011">
    <property type="entry name" value="Matrix metalloproteinase-9"/>
    <property type="match status" value="1"/>
</dbReference>
<evidence type="ECO:0000256" key="22">
    <source>
        <dbReference type="ARBA" id="ARBA00033338"/>
    </source>
</evidence>
<dbReference type="PRINTS" id="PR00013">
    <property type="entry name" value="FNTYPEII"/>
</dbReference>
<dbReference type="SMART" id="SM00235">
    <property type="entry name" value="ZnMc"/>
    <property type="match status" value="1"/>
</dbReference>
<feature type="binding site" evidence="26">
    <location>
        <position position="232"/>
    </location>
    <ligand>
        <name>Zn(2+)</name>
        <dbReference type="ChEBI" id="CHEBI:29105"/>
        <label>2</label>
        <note>catalytic</note>
    </ligand>
</feature>
<dbReference type="InterPro" id="IPR000562">
    <property type="entry name" value="FN_type2_dom"/>
</dbReference>
<feature type="disulfide bond" evidence="28">
    <location>
        <begin position="347"/>
        <end position="373"/>
    </location>
</feature>
<evidence type="ECO:0000256" key="21">
    <source>
        <dbReference type="ARBA" id="ARBA00032382"/>
    </source>
</evidence>
<feature type="region of interest" description="Disordered" evidence="30">
    <location>
        <begin position="442"/>
        <end position="483"/>
    </location>
</feature>
<comment type="subcellular location">
    <subcellularLocation>
        <location evidence="2">Secreted</location>
        <location evidence="2">Extracellular space</location>
        <location evidence="2">Extracellular matrix</location>
    </subcellularLocation>
</comment>
<feature type="binding site" evidence="27">
    <location>
        <position position="209"/>
    </location>
    <ligand>
        <name>Ca(2+)</name>
        <dbReference type="ChEBI" id="CHEBI:29108"/>
        <label>1</label>
    </ligand>
</feature>
<keyword evidence="19" id="KW-0325">Glycoprotein</keyword>
<dbReference type="Pfam" id="PF00413">
    <property type="entry name" value="Peptidase_M10"/>
    <property type="match status" value="2"/>
</dbReference>
<evidence type="ECO:0000256" key="14">
    <source>
        <dbReference type="ARBA" id="ARBA00022837"/>
    </source>
</evidence>
<evidence type="ECO:0000256" key="31">
    <source>
        <dbReference type="SAM" id="SignalP"/>
    </source>
</evidence>
<evidence type="ECO:0000313" key="33">
    <source>
        <dbReference type="EMBL" id="BBD96230.1"/>
    </source>
</evidence>
<feature type="binding site" evidence="27">
    <location>
        <position position="166"/>
    </location>
    <ligand>
        <name>Ca(2+)</name>
        <dbReference type="ChEBI" id="CHEBI:29108"/>
        <label>2</label>
    </ligand>
</feature>
<dbReference type="SMART" id="SM00120">
    <property type="entry name" value="HX"/>
    <property type="match status" value="4"/>
</dbReference>
<dbReference type="InterPro" id="IPR001818">
    <property type="entry name" value="Pept_M10_metallopeptidase"/>
</dbReference>
<sequence>MRPGVLAFLVLGTCSLTAWCVPLKSVYVAFPGDVIKNMTNTQLADEYLKRYGYIDVLQRSGLQAVVSNSKALRKLQRQLGLDETGSLDKATVDAMKQPRCGVPDIRNYKTFDGDLKWDHTDVTYRILNYSPDMEASLIDDAFARAFKVWSDVTPLTFTRLFDGIADIMISFGKADHGDPYPFDGKDGLLAHAYPPGEGTQGDAHFDDDEYWTLGSGPAIKTHYGNAEGALCHFPFLFEGKSYTCCTTEGRTDDLPWCATTADYDKDQKYGFCPSELLFTFDGNSNEAPCVFPFIFDGKKYDSCTTEGRNDGYRWCSTTANFDTDKKYGFCPNRDTAVIGGNSAGDPCQFPFTFLGNTYSSCTSEGRNDGRLWCATTSNYDTDKKWGFCPDRGYSLFLVAAHEFGHALGLDHSNVKDALMYPMYKYIKDFSLNRDDIDGIQYLYGSRTGPDPTPPQPRTTTSSPVVPTKPSPSDKTTTASTTTQVVPSDDACQIKEFDAITEIQKELHFFKDGRYWKISGNGERKGPFMISAKWPALPAVINSAFEDHLTKKIYFFSERQFWVYTGNEVLGPRKIEKLGLPSNLDKVEGAMQRGKGKVLLFNGENFWRLDVKAQLIDRGYPRFTDAAFGGVPVDSHDVFLYKGSFYFCRENFYWRMNAKRQVDRVGYVRYDLLKCSDIHSL</sequence>
<dbReference type="InterPro" id="IPR036365">
    <property type="entry name" value="PGBD-like_sf"/>
</dbReference>
<dbReference type="PROSITE" id="PS00023">
    <property type="entry name" value="FN2_1"/>
    <property type="match status" value="1"/>
</dbReference>
<keyword evidence="11" id="KW-0677">Repeat</keyword>
<feature type="binding site" evidence="27">
    <location>
        <position position="637"/>
    </location>
    <ligand>
        <name>Ca(2+)</name>
        <dbReference type="ChEBI" id="CHEBI:29108"/>
        <label>5</label>
    </ligand>
</feature>
<dbReference type="Gene3D" id="2.110.10.10">
    <property type="entry name" value="Hemopexin-like domain"/>
    <property type="match status" value="1"/>
</dbReference>
<dbReference type="SMART" id="SM00059">
    <property type="entry name" value="FN2"/>
    <property type="match status" value="3"/>
</dbReference>
<feature type="active site" evidence="25">
    <location>
        <position position="402"/>
    </location>
</feature>
<feature type="binding site" evidence="27">
    <location>
        <position position="183"/>
    </location>
    <ligand>
        <name>Ca(2+)</name>
        <dbReference type="ChEBI" id="CHEBI:29108"/>
        <label>3</label>
    </ligand>
</feature>
<dbReference type="PANTHER" id="PTHR10201:SF30">
    <property type="entry name" value="MATRIX METALLOPROTEINASE-9"/>
    <property type="match status" value="1"/>
</dbReference>
<accession>A0A2Z6E9J6</accession>
<dbReference type="InterPro" id="IPR036375">
    <property type="entry name" value="Hemopexin-like_dom_sf"/>
</dbReference>
<dbReference type="InterPro" id="IPR033739">
    <property type="entry name" value="M10A_MMP"/>
</dbReference>
<evidence type="ECO:0000256" key="16">
    <source>
        <dbReference type="ARBA" id="ARBA00023105"/>
    </source>
</evidence>
<dbReference type="GO" id="GO:0008270">
    <property type="term" value="F:zinc ion binding"/>
    <property type="evidence" value="ECO:0007669"/>
    <property type="project" value="InterPro"/>
</dbReference>
<comment type="cofactor">
    <cofactor evidence="27">
        <name>Zn(2+)</name>
        <dbReference type="ChEBI" id="CHEBI:29105"/>
    </cofactor>
    <text evidence="27">Binds 2 Zn(2+) ions per subunit.</text>
</comment>
<dbReference type="InterPro" id="IPR006026">
    <property type="entry name" value="Peptidase_Metallo"/>
</dbReference>
<evidence type="ECO:0000256" key="8">
    <source>
        <dbReference type="ARBA" id="ARBA00022670"/>
    </source>
</evidence>
<evidence type="ECO:0000256" key="17">
    <source>
        <dbReference type="ARBA" id="ARBA00023145"/>
    </source>
</evidence>
<dbReference type="InterPro" id="IPR036943">
    <property type="entry name" value="FN_type2_sf"/>
</dbReference>
<dbReference type="SUPFAM" id="SSF47090">
    <property type="entry name" value="PGBD-like"/>
    <property type="match status" value="1"/>
</dbReference>
<dbReference type="SUPFAM" id="SSF57440">
    <property type="entry name" value="Kringle-like"/>
    <property type="match status" value="3"/>
</dbReference>
<dbReference type="FunFam" id="3.40.390.10:FF:000010">
    <property type="entry name" value="72 kDa type IV collagenase"/>
    <property type="match status" value="1"/>
</dbReference>
<dbReference type="PROSITE" id="PS00546">
    <property type="entry name" value="CYSTEINE_SWITCH"/>
    <property type="match status" value="1"/>
</dbReference>
<dbReference type="CDD" id="cd00094">
    <property type="entry name" value="HX"/>
    <property type="match status" value="1"/>
</dbReference>
<keyword evidence="17" id="KW-0865">Zymogen</keyword>
<feature type="repeat" description="Hemopexin" evidence="29">
    <location>
        <begin position="583"/>
        <end position="630"/>
    </location>
</feature>
<feature type="repeat" description="Hemopexin" evidence="29">
    <location>
        <begin position="493"/>
        <end position="536"/>
    </location>
</feature>
<dbReference type="PROSITE" id="PS51092">
    <property type="entry name" value="FN2_2"/>
    <property type="match status" value="3"/>
</dbReference>
<dbReference type="PROSITE" id="PS51642">
    <property type="entry name" value="HEMOPEXIN_2"/>
    <property type="match status" value="3"/>
</dbReference>
<dbReference type="SUPFAM" id="SSF50923">
    <property type="entry name" value="Hemopexin-like domain"/>
    <property type="match status" value="1"/>
</dbReference>
<feature type="disulfide bond" evidence="28">
    <location>
        <begin position="303"/>
        <end position="330"/>
    </location>
</feature>
<feature type="signal peptide" evidence="31">
    <location>
        <begin position="1"/>
        <end position="20"/>
    </location>
</feature>
<dbReference type="InterPro" id="IPR013806">
    <property type="entry name" value="Kringle-like"/>
</dbReference>
<evidence type="ECO:0000256" key="24">
    <source>
        <dbReference type="ARBA" id="ARBA00062173"/>
    </source>
</evidence>
<feature type="binding site" evidence="27">
    <location>
        <position position="497"/>
    </location>
    <ligand>
        <name>Ca(2+)</name>
        <dbReference type="ChEBI" id="CHEBI:29108"/>
        <label>4</label>
    </ligand>
</feature>
<dbReference type="CDD" id="cd00062">
    <property type="entry name" value="FN2"/>
    <property type="match status" value="3"/>
</dbReference>
<feature type="binding site" evidence="27">
    <location>
        <position position="188"/>
    </location>
    <ligand>
        <name>Ca(2+)</name>
        <dbReference type="ChEBI" id="CHEBI:29108"/>
        <label>3</label>
    </ligand>
</feature>
<dbReference type="Gene3D" id="2.10.10.10">
    <property type="entry name" value="Fibronectin, type II, collagen-binding"/>
    <property type="match status" value="3"/>
</dbReference>
<feature type="disulfide bond" evidence="28">
    <location>
        <begin position="289"/>
        <end position="315"/>
    </location>
</feature>
<keyword evidence="7" id="KW-0272">Extracellular matrix</keyword>
<keyword evidence="13 26" id="KW-0862">Zinc</keyword>
<evidence type="ECO:0000256" key="5">
    <source>
        <dbReference type="ARBA" id="ARBA00013698"/>
    </source>
</evidence>
<evidence type="ECO:0000256" key="2">
    <source>
        <dbReference type="ARBA" id="ARBA00004498"/>
    </source>
</evidence>
<feature type="binding site" evidence="27">
    <location>
        <position position="206"/>
    </location>
    <ligand>
        <name>Ca(2+)</name>
        <dbReference type="ChEBI" id="CHEBI:29108"/>
        <label>3</label>
    </ligand>
</feature>
<evidence type="ECO:0000256" key="26">
    <source>
        <dbReference type="PIRSR" id="PIRSR001191-2"/>
    </source>
</evidence>
<dbReference type="GO" id="GO:0051239">
    <property type="term" value="P:regulation of multicellular organismal process"/>
    <property type="evidence" value="ECO:0007669"/>
    <property type="project" value="UniProtKB-ARBA"/>
</dbReference>
<dbReference type="GO" id="GO:0004222">
    <property type="term" value="F:metalloendopeptidase activity"/>
    <property type="evidence" value="ECO:0007669"/>
    <property type="project" value="UniProtKB-EC"/>
</dbReference>
<dbReference type="InterPro" id="IPR018487">
    <property type="entry name" value="Hemopexin-like_repeat"/>
</dbReference>
<dbReference type="PRINTS" id="PR00138">
    <property type="entry name" value="MATRIXIN"/>
</dbReference>
<evidence type="ECO:0000259" key="32">
    <source>
        <dbReference type="PROSITE" id="PS51092"/>
    </source>
</evidence>
<evidence type="ECO:0000256" key="27">
    <source>
        <dbReference type="PIRSR" id="PIRSR621190-2"/>
    </source>
</evidence>
<feature type="chain" id="PRO_5016385500" description="Matrix metalloproteinase-9" evidence="31">
    <location>
        <begin position="21"/>
        <end position="680"/>
    </location>
</feature>
<feature type="disulfide bond" evidence="28">
    <location>
        <begin position="361"/>
        <end position="388"/>
    </location>
</feature>
<keyword evidence="18 28" id="KW-1015">Disulfide bond</keyword>
<dbReference type="GO" id="GO:0030574">
    <property type="term" value="P:collagen catabolic process"/>
    <property type="evidence" value="ECO:0007669"/>
    <property type="project" value="UniProtKB-KW"/>
</dbReference>
<reference evidence="33" key="1">
    <citation type="journal article" date="2018" name="Comp. Biochem. Physiol., Part A Mol. Integr. Physiol.">
        <title>RANKL, Ephrin-Eph and Wnt10b are key intercellular communication molecules regulating bone remodeling in autologous transplanted goldfish scales.</title>
        <authorList>
            <person name="Tazaki Y."/>
            <person name="Sugitani K."/>
            <person name="Ogai K."/>
            <person name="Kobayashi I."/>
            <person name="Kawasaki H."/>
            <person name="Aoyama T."/>
            <person name="Suzuki N."/>
            <person name="Tabuchi Y."/>
            <person name="Hattori A."/>
            <person name="Kitamura K.I."/>
        </authorList>
    </citation>
    <scope>NUCLEOTIDE SEQUENCE</scope>
    <source>
        <tissue evidence="33">Scales</tissue>
    </source>
</reference>
<comment type="catalytic activity">
    <reaction evidence="1">
        <text>Cleavage of gelatin types I and V and collagen types IV and V.</text>
        <dbReference type="EC" id="3.4.24.35"/>
    </reaction>
</comment>
<evidence type="ECO:0000256" key="29">
    <source>
        <dbReference type="PROSITE-ProRule" id="PRU01011"/>
    </source>
</evidence>
<evidence type="ECO:0000256" key="12">
    <source>
        <dbReference type="ARBA" id="ARBA00022801"/>
    </source>
</evidence>
<keyword evidence="15" id="KW-0482">Metalloprotease</keyword>
<feature type="binding site" evidence="27">
    <location>
        <position position="202"/>
    </location>
    <ligand>
        <name>Ca(2+)</name>
        <dbReference type="ChEBI" id="CHEBI:29108"/>
        <label>2</label>
    </ligand>
</feature>
<comment type="cofactor">
    <cofactor evidence="27">
        <name>Ca(2+)</name>
        <dbReference type="ChEBI" id="CHEBI:29108"/>
    </cofactor>
    <text evidence="27">Can bind about 5 Ca(2+) ions per subunit.</text>
</comment>
<evidence type="ECO:0000256" key="7">
    <source>
        <dbReference type="ARBA" id="ARBA00022530"/>
    </source>
</evidence>
<feature type="binding site" evidence="27">
    <location>
        <position position="589"/>
    </location>
    <ligand>
        <name>Ca(2+)</name>
        <dbReference type="ChEBI" id="CHEBI:29108"/>
        <label>5</label>
    </ligand>
</feature>
<name>A0A2Z6E9J6_CARAU</name>
<organism evidence="33">
    <name type="scientific">Carassius auratus</name>
    <name type="common">Goldfish</name>
    <dbReference type="NCBI Taxonomy" id="7957"/>
    <lineage>
        <taxon>Eukaryota</taxon>
        <taxon>Metazoa</taxon>
        <taxon>Chordata</taxon>
        <taxon>Craniata</taxon>
        <taxon>Vertebrata</taxon>
        <taxon>Euteleostomi</taxon>
        <taxon>Actinopterygii</taxon>
        <taxon>Neopterygii</taxon>
        <taxon>Teleostei</taxon>
        <taxon>Ostariophysi</taxon>
        <taxon>Cypriniformes</taxon>
        <taxon>Cyprinidae</taxon>
        <taxon>Cyprininae</taxon>
        <taxon>Carassius</taxon>
    </lineage>
</organism>
<feature type="binding site" evidence="27">
    <location>
        <position position="184"/>
    </location>
    <ligand>
        <name>Ca(2+)</name>
        <dbReference type="ChEBI" id="CHEBI:29108"/>
        <label>3</label>
    </ligand>
</feature>
<evidence type="ECO:0000256" key="19">
    <source>
        <dbReference type="ARBA" id="ARBA00023180"/>
    </source>
</evidence>
<keyword evidence="16" id="KW-0177">Collagen degradation</keyword>
<gene>
    <name evidence="33" type="primary">MMP9</name>
</gene>
<evidence type="ECO:0000256" key="1">
    <source>
        <dbReference type="ARBA" id="ARBA00001425"/>
    </source>
</evidence>
<evidence type="ECO:0000256" key="6">
    <source>
        <dbReference type="ARBA" id="ARBA00022525"/>
    </source>
</evidence>
<evidence type="ECO:0000256" key="3">
    <source>
        <dbReference type="ARBA" id="ARBA00010370"/>
    </source>
</evidence>
<dbReference type="EMBL" id="LC382457">
    <property type="protein sequence ID" value="BBD96230.1"/>
    <property type="molecule type" value="mRNA"/>
</dbReference>